<feature type="region of interest" description="Disordered" evidence="1">
    <location>
        <begin position="1"/>
        <end position="69"/>
    </location>
</feature>
<dbReference type="OrthoDB" id="197676at2759"/>
<dbReference type="RefSeq" id="XP_023382591.1">
    <property type="nucleotide sequence ID" value="XM_023526823.1"/>
</dbReference>
<gene>
    <name evidence="3" type="primary">MAMSTR</name>
</gene>
<dbReference type="KEGG" id="pvp:105310722"/>
<sequence length="118" mass="12424">LQLRIHRQYQDPSKCGPRKGGDGGLPPGHQGSRADPRAKGLAPGPPGPLLWEETNSLGAPWTSGPGAESQIHSASALTQLLPNRSIDDILTGQVEPDDTMPPMPLDFPGSFDVLSLSP</sequence>
<keyword evidence="2" id="KW-1185">Reference proteome</keyword>
<feature type="non-terminal residue" evidence="3">
    <location>
        <position position="1"/>
    </location>
</feature>
<name>A0A6P6C5E2_PTEVA</name>
<evidence type="ECO:0000313" key="2">
    <source>
        <dbReference type="Proteomes" id="UP000515202"/>
    </source>
</evidence>
<dbReference type="GeneID" id="105310722"/>
<dbReference type="Proteomes" id="UP000515202">
    <property type="component" value="Unplaced"/>
</dbReference>
<protein>
    <submittedName>
        <fullName evidence="3">MEF2-activating motif and SAP domain-containing transcriptional regulator</fullName>
    </submittedName>
</protein>
<accession>A0A6P6C5E2</accession>
<dbReference type="CTD" id="284358"/>
<proteinExistence type="predicted"/>
<feature type="non-terminal residue" evidence="3">
    <location>
        <position position="118"/>
    </location>
</feature>
<feature type="region of interest" description="Disordered" evidence="1">
    <location>
        <begin position="94"/>
        <end position="118"/>
    </location>
</feature>
<organism evidence="2 3">
    <name type="scientific">Pteropus vampyrus</name>
    <name type="common">Large flying fox</name>
    <dbReference type="NCBI Taxonomy" id="132908"/>
    <lineage>
        <taxon>Eukaryota</taxon>
        <taxon>Metazoa</taxon>
        <taxon>Chordata</taxon>
        <taxon>Craniata</taxon>
        <taxon>Vertebrata</taxon>
        <taxon>Euteleostomi</taxon>
        <taxon>Mammalia</taxon>
        <taxon>Eutheria</taxon>
        <taxon>Laurasiatheria</taxon>
        <taxon>Chiroptera</taxon>
        <taxon>Yinpterochiroptera</taxon>
        <taxon>Pteropodoidea</taxon>
        <taxon>Pteropodidae</taxon>
        <taxon>Pteropodinae</taxon>
        <taxon>Pteropus</taxon>
    </lineage>
</organism>
<evidence type="ECO:0000313" key="3">
    <source>
        <dbReference type="RefSeq" id="XP_023382591.1"/>
    </source>
</evidence>
<dbReference type="AlphaFoldDB" id="A0A6P6C5E2"/>
<evidence type="ECO:0000256" key="1">
    <source>
        <dbReference type="SAM" id="MobiDB-lite"/>
    </source>
</evidence>
<reference evidence="3" key="1">
    <citation type="submission" date="2025-08" db="UniProtKB">
        <authorList>
            <consortium name="RefSeq"/>
        </authorList>
    </citation>
    <scope>IDENTIFICATION</scope>
    <source>
        <tissue evidence="3">Kidney</tissue>
    </source>
</reference>